<evidence type="ECO:0000313" key="2">
    <source>
        <dbReference type="Proteomes" id="UP000186102"/>
    </source>
</evidence>
<sequence length="44" mass="5263">MGKLVKDATWIKRIKKMPVLFLSNSRTYSWETIKEGNCIWEITF</sequence>
<accession>A0A1Q8QZM1</accession>
<dbReference type="AlphaFoldDB" id="A0A1Q8QZM1"/>
<name>A0A1Q8QZM1_9FIRM</name>
<comment type="caution">
    <text evidence="1">The sequence shown here is derived from an EMBL/GenBank/DDBJ whole genome shotgun (WGS) entry which is preliminary data.</text>
</comment>
<keyword evidence="2" id="KW-1185">Reference proteome</keyword>
<gene>
    <name evidence="1" type="ORF">DSOL_1197</name>
</gene>
<organism evidence="1 2">
    <name type="scientific">Desulfosporosinus metallidurans</name>
    <dbReference type="NCBI Taxonomy" id="1888891"/>
    <lineage>
        <taxon>Bacteria</taxon>
        <taxon>Bacillati</taxon>
        <taxon>Bacillota</taxon>
        <taxon>Clostridia</taxon>
        <taxon>Eubacteriales</taxon>
        <taxon>Desulfitobacteriaceae</taxon>
        <taxon>Desulfosporosinus</taxon>
    </lineage>
</organism>
<protein>
    <submittedName>
        <fullName evidence="1">Uncharacterized protein</fullName>
    </submittedName>
</protein>
<evidence type="ECO:0000313" key="1">
    <source>
        <dbReference type="EMBL" id="OLN32751.1"/>
    </source>
</evidence>
<dbReference type="EMBL" id="MLBF01000006">
    <property type="protein sequence ID" value="OLN32751.1"/>
    <property type="molecule type" value="Genomic_DNA"/>
</dbReference>
<proteinExistence type="predicted"/>
<dbReference type="STRING" id="1888891.DSOL_1197"/>
<dbReference type="Proteomes" id="UP000186102">
    <property type="component" value="Unassembled WGS sequence"/>
</dbReference>
<reference evidence="1 2" key="1">
    <citation type="submission" date="2016-09" db="EMBL/GenBank/DDBJ databases">
        <title>Complete genome of Desulfosporosinus sp. OL.</title>
        <authorList>
            <person name="Mardanov A."/>
            <person name="Beletsky A."/>
            <person name="Panova A."/>
            <person name="Karnachuk O."/>
            <person name="Ravin N."/>
        </authorList>
    </citation>
    <scope>NUCLEOTIDE SEQUENCE [LARGE SCALE GENOMIC DNA]</scope>
    <source>
        <strain evidence="1 2">OL</strain>
    </source>
</reference>